<keyword evidence="7" id="KW-1185">Reference proteome</keyword>
<dbReference type="SUPFAM" id="SSF51735">
    <property type="entry name" value="NAD(P)-binding Rossmann-fold domains"/>
    <property type="match status" value="1"/>
</dbReference>
<dbReference type="GO" id="GO:0016491">
    <property type="term" value="F:oxidoreductase activity"/>
    <property type="evidence" value="ECO:0007669"/>
    <property type="project" value="UniProtKB-KW"/>
</dbReference>
<dbReference type="Gene3D" id="1.10.1040.10">
    <property type="entry name" value="N-(1-d-carboxylethyl)-l-norvaline Dehydrogenase, domain 2"/>
    <property type="match status" value="1"/>
</dbReference>
<dbReference type="NCBIfam" id="NF007161">
    <property type="entry name" value="PRK09599.1"/>
    <property type="match status" value="1"/>
</dbReference>
<dbReference type="NCBIfam" id="TIGR00872">
    <property type="entry name" value="gnd_rel"/>
    <property type="match status" value="1"/>
</dbReference>
<dbReference type="Proteomes" id="UP001596016">
    <property type="component" value="Unassembled WGS sequence"/>
</dbReference>
<sequence>MQIAMMGLGRMGGNMVRRLMRAGHECVVYDIDPKNIAALVSEGATGASSMQELVEKLNKPRHIWLMLPAAITGGVVKQLAALMEPGDTIIDGGNSNYRDAVDLGAELSAKGINFVDVGTSGGVHGLERGYCLMIGGPDQSVRELDPVFAALAPGGDENASGTVQRGYLHCGPSGAGHYVKMVHNGIEYGMMAAYAEGFNILKAANSGKQEREADAETTPLAEPHYYQFDMDVAQVAQVWRHGSVITSWLLDLTADALADDPSLSQFGGRVSDSGEGRWTVKAAIDTGVPAPVLSSALYSRFSSQGHSTYGDKLLSAMRLAFGGHFEKKD</sequence>
<dbReference type="SMART" id="SM01350">
    <property type="entry name" value="6PGD"/>
    <property type="match status" value="1"/>
</dbReference>
<organism evidence="6 7">
    <name type="scientific">Aquamicrobium segne</name>
    <dbReference type="NCBI Taxonomy" id="469547"/>
    <lineage>
        <taxon>Bacteria</taxon>
        <taxon>Pseudomonadati</taxon>
        <taxon>Pseudomonadota</taxon>
        <taxon>Alphaproteobacteria</taxon>
        <taxon>Hyphomicrobiales</taxon>
        <taxon>Phyllobacteriaceae</taxon>
        <taxon>Aquamicrobium</taxon>
    </lineage>
</organism>
<comment type="pathway">
    <text evidence="1">Carbohydrate degradation; pentose phosphate pathway.</text>
</comment>
<keyword evidence="3 6" id="KW-0560">Oxidoreductase</keyword>
<dbReference type="InterPro" id="IPR004849">
    <property type="entry name" value="6DGDH_YqeC"/>
</dbReference>
<dbReference type="Pfam" id="PF03446">
    <property type="entry name" value="NAD_binding_2"/>
    <property type="match status" value="1"/>
</dbReference>
<protein>
    <submittedName>
        <fullName evidence="6">Phosphogluconate dehydrogenase (NAD(+)-dependent, decarboxylating)</fullName>
        <ecNumber evidence="6">1.1.1.343</ecNumber>
    </submittedName>
</protein>
<dbReference type="PRINTS" id="PR00076">
    <property type="entry name" value="6PGDHDRGNASE"/>
</dbReference>
<dbReference type="RefSeq" id="WP_378228769.1">
    <property type="nucleotide sequence ID" value="NZ_JBHSLL010000019.1"/>
</dbReference>
<comment type="caution">
    <text evidence="6">The sequence shown here is derived from an EMBL/GenBank/DDBJ whole genome shotgun (WGS) entry which is preliminary data.</text>
</comment>
<evidence type="ECO:0000313" key="6">
    <source>
        <dbReference type="EMBL" id="MFC5385835.1"/>
    </source>
</evidence>
<dbReference type="InterPro" id="IPR006115">
    <property type="entry name" value="6PGDH_NADP-bd"/>
</dbReference>
<accession>A0ABW0GVY9</accession>
<dbReference type="InterPro" id="IPR006183">
    <property type="entry name" value="Pgluconate_DH"/>
</dbReference>
<dbReference type="PROSITE" id="PS00895">
    <property type="entry name" value="3_HYDROXYISOBUT_DH"/>
    <property type="match status" value="1"/>
</dbReference>
<dbReference type="Pfam" id="PF00393">
    <property type="entry name" value="6PGD"/>
    <property type="match status" value="2"/>
</dbReference>
<comment type="similarity">
    <text evidence="2">Belongs to the 6-phosphogluconate dehydrogenase family.</text>
</comment>
<feature type="domain" description="6-phosphogluconate dehydrogenase C-terminal" evidence="5">
    <location>
        <begin position="176"/>
        <end position="328"/>
    </location>
</feature>
<evidence type="ECO:0000256" key="3">
    <source>
        <dbReference type="ARBA" id="ARBA00023002"/>
    </source>
</evidence>
<gene>
    <name evidence="6" type="primary">gnd</name>
    <name evidence="6" type="ORF">ACFPLB_07640</name>
</gene>
<dbReference type="EMBL" id="JBHSLL010000019">
    <property type="protein sequence ID" value="MFC5385835.1"/>
    <property type="molecule type" value="Genomic_DNA"/>
</dbReference>
<dbReference type="InterPro" id="IPR036291">
    <property type="entry name" value="NAD(P)-bd_dom_sf"/>
</dbReference>
<reference evidence="7" key="1">
    <citation type="journal article" date="2019" name="Int. J. Syst. Evol. Microbiol.">
        <title>The Global Catalogue of Microorganisms (GCM) 10K type strain sequencing project: providing services to taxonomists for standard genome sequencing and annotation.</title>
        <authorList>
            <consortium name="The Broad Institute Genomics Platform"/>
            <consortium name="The Broad Institute Genome Sequencing Center for Infectious Disease"/>
            <person name="Wu L."/>
            <person name="Ma J."/>
        </authorList>
    </citation>
    <scope>NUCLEOTIDE SEQUENCE [LARGE SCALE GENOMIC DNA]</scope>
    <source>
        <strain evidence="7">CGMCC 4.1415</strain>
    </source>
</reference>
<evidence type="ECO:0000256" key="1">
    <source>
        <dbReference type="ARBA" id="ARBA00004959"/>
    </source>
</evidence>
<evidence type="ECO:0000259" key="5">
    <source>
        <dbReference type="SMART" id="SM01350"/>
    </source>
</evidence>
<keyword evidence="4" id="KW-0311">Gluconate utilization</keyword>
<dbReference type="EC" id="1.1.1.343" evidence="6"/>
<evidence type="ECO:0000313" key="7">
    <source>
        <dbReference type="Proteomes" id="UP001596016"/>
    </source>
</evidence>
<evidence type="ECO:0000256" key="4">
    <source>
        <dbReference type="ARBA" id="ARBA00023064"/>
    </source>
</evidence>
<name>A0ABW0GVY9_9HYPH</name>
<dbReference type="PANTHER" id="PTHR11811">
    <property type="entry name" value="6-PHOSPHOGLUCONATE DEHYDROGENASE"/>
    <property type="match status" value="1"/>
</dbReference>
<dbReference type="InterPro" id="IPR013328">
    <property type="entry name" value="6PGD_dom2"/>
</dbReference>
<dbReference type="Gene3D" id="3.40.50.720">
    <property type="entry name" value="NAD(P)-binding Rossmann-like Domain"/>
    <property type="match status" value="1"/>
</dbReference>
<dbReference type="InterPro" id="IPR002204">
    <property type="entry name" value="3-OH-isobutyrate_DH-rel_CS"/>
</dbReference>
<evidence type="ECO:0000256" key="2">
    <source>
        <dbReference type="ARBA" id="ARBA00008419"/>
    </source>
</evidence>
<dbReference type="InterPro" id="IPR006114">
    <property type="entry name" value="6PGDH_C"/>
</dbReference>
<dbReference type="InterPro" id="IPR008927">
    <property type="entry name" value="6-PGluconate_DH-like_C_sf"/>
</dbReference>
<proteinExistence type="inferred from homology"/>
<dbReference type="SUPFAM" id="SSF48179">
    <property type="entry name" value="6-phosphogluconate dehydrogenase C-terminal domain-like"/>
    <property type="match status" value="1"/>
</dbReference>